<feature type="compositionally biased region" description="Low complexity" evidence="1">
    <location>
        <begin position="33"/>
        <end position="65"/>
    </location>
</feature>
<accession>A0ABD5WRL3</accession>
<reference evidence="2 3" key="1">
    <citation type="journal article" date="2019" name="Int. J. Syst. Evol. Microbiol.">
        <title>The Global Catalogue of Microorganisms (GCM) 10K type strain sequencing project: providing services to taxonomists for standard genome sequencing and annotation.</title>
        <authorList>
            <consortium name="The Broad Institute Genomics Platform"/>
            <consortium name="The Broad Institute Genome Sequencing Center for Infectious Disease"/>
            <person name="Wu L."/>
            <person name="Ma J."/>
        </authorList>
    </citation>
    <scope>NUCLEOTIDE SEQUENCE [LARGE SCALE GENOMIC DNA]</scope>
    <source>
        <strain evidence="2 3">DT72</strain>
    </source>
</reference>
<dbReference type="AlphaFoldDB" id="A0ABD5WRL3"/>
<sequence>MAGRKNPFEDLEQMIERMSRQFEKSMGGMEMGTSATAARRWTWPTTATSSSSPRTCRATRSPTST</sequence>
<dbReference type="RefSeq" id="WP_382210182.1">
    <property type="nucleotide sequence ID" value="NZ_JBHSZH010000005.1"/>
</dbReference>
<feature type="region of interest" description="Disordered" evidence="1">
    <location>
        <begin position="25"/>
        <end position="65"/>
    </location>
</feature>
<proteinExistence type="predicted"/>
<gene>
    <name evidence="2" type="ORF">ACFQJ6_18950</name>
</gene>
<dbReference type="EMBL" id="JBHSZH010000005">
    <property type="protein sequence ID" value="MFC7081864.1"/>
    <property type="molecule type" value="Genomic_DNA"/>
</dbReference>
<comment type="caution">
    <text evidence="2">The sequence shown here is derived from an EMBL/GenBank/DDBJ whole genome shotgun (WGS) entry which is preliminary data.</text>
</comment>
<keyword evidence="3" id="KW-1185">Reference proteome</keyword>
<dbReference type="Proteomes" id="UP001596407">
    <property type="component" value="Unassembled WGS sequence"/>
</dbReference>
<organism evidence="2 3">
    <name type="scientific">Halorussus caseinilyticus</name>
    <dbReference type="NCBI Taxonomy" id="3034025"/>
    <lineage>
        <taxon>Archaea</taxon>
        <taxon>Methanobacteriati</taxon>
        <taxon>Methanobacteriota</taxon>
        <taxon>Stenosarchaea group</taxon>
        <taxon>Halobacteria</taxon>
        <taxon>Halobacteriales</taxon>
        <taxon>Haladaptataceae</taxon>
        <taxon>Halorussus</taxon>
    </lineage>
</organism>
<evidence type="ECO:0000313" key="2">
    <source>
        <dbReference type="EMBL" id="MFC7081864.1"/>
    </source>
</evidence>
<evidence type="ECO:0000313" key="3">
    <source>
        <dbReference type="Proteomes" id="UP001596407"/>
    </source>
</evidence>
<name>A0ABD5WRL3_9EURY</name>
<protein>
    <submittedName>
        <fullName evidence="2">Uncharacterized protein</fullName>
    </submittedName>
</protein>
<evidence type="ECO:0000256" key="1">
    <source>
        <dbReference type="SAM" id="MobiDB-lite"/>
    </source>
</evidence>